<dbReference type="Gene3D" id="1.10.10.60">
    <property type="entry name" value="Homeodomain-like"/>
    <property type="match status" value="1"/>
</dbReference>
<sequence length="201" mass="21886">MRDMTSELPLRERKKVATRAALSHAAWSSMLSDGLDSVSPESVAAAVGVSSRTFRNYFAGVEEAIVDELAQRYLTLADQVGDRPPGEPVWESLMQVLPAALPAIMGDRDDFAVLLQAVNDRPTMLAQNLIMFERGRQRLTEVIAARTGANPARDLTPRLYAGAATTALATSAELWARRATDLPLPDLIRTCLRRLSEGIGP</sequence>
<feature type="domain" description="MftR C-terminal" evidence="1">
    <location>
        <begin position="121"/>
        <end position="199"/>
    </location>
</feature>
<dbReference type="Pfam" id="PF17754">
    <property type="entry name" value="TetR_C_14"/>
    <property type="match status" value="1"/>
</dbReference>
<dbReference type="Gene3D" id="1.10.357.10">
    <property type="entry name" value="Tetracycline Repressor, domain 2"/>
    <property type="match status" value="1"/>
</dbReference>
<keyword evidence="3" id="KW-1185">Reference proteome</keyword>
<accession>A0ABN1RJ70</accession>
<proteinExistence type="predicted"/>
<protein>
    <submittedName>
        <fullName evidence="2">TetR family transcriptional regulator</fullName>
    </submittedName>
</protein>
<organism evidence="2 3">
    <name type="scientific">Actinocorallia libanotica</name>
    <dbReference type="NCBI Taxonomy" id="46162"/>
    <lineage>
        <taxon>Bacteria</taxon>
        <taxon>Bacillati</taxon>
        <taxon>Actinomycetota</taxon>
        <taxon>Actinomycetes</taxon>
        <taxon>Streptosporangiales</taxon>
        <taxon>Thermomonosporaceae</taxon>
        <taxon>Actinocorallia</taxon>
    </lineage>
</organism>
<gene>
    <name evidence="2" type="ORF">GCM10009550_46580</name>
</gene>
<dbReference type="Proteomes" id="UP001500665">
    <property type="component" value="Unassembled WGS sequence"/>
</dbReference>
<dbReference type="InterPro" id="IPR009057">
    <property type="entry name" value="Homeodomain-like_sf"/>
</dbReference>
<evidence type="ECO:0000313" key="2">
    <source>
        <dbReference type="EMBL" id="GAA0958249.1"/>
    </source>
</evidence>
<reference evidence="2 3" key="1">
    <citation type="journal article" date="2019" name="Int. J. Syst. Evol. Microbiol.">
        <title>The Global Catalogue of Microorganisms (GCM) 10K type strain sequencing project: providing services to taxonomists for standard genome sequencing and annotation.</title>
        <authorList>
            <consortium name="The Broad Institute Genomics Platform"/>
            <consortium name="The Broad Institute Genome Sequencing Center for Infectious Disease"/>
            <person name="Wu L."/>
            <person name="Ma J."/>
        </authorList>
    </citation>
    <scope>NUCLEOTIDE SEQUENCE [LARGE SCALE GENOMIC DNA]</scope>
    <source>
        <strain evidence="2 3">JCM 10696</strain>
    </source>
</reference>
<dbReference type="EMBL" id="BAAAHH010000020">
    <property type="protein sequence ID" value="GAA0958249.1"/>
    <property type="molecule type" value="Genomic_DNA"/>
</dbReference>
<dbReference type="SUPFAM" id="SSF46689">
    <property type="entry name" value="Homeodomain-like"/>
    <property type="match status" value="1"/>
</dbReference>
<comment type="caution">
    <text evidence="2">The sequence shown here is derived from an EMBL/GenBank/DDBJ whole genome shotgun (WGS) entry which is preliminary data.</text>
</comment>
<evidence type="ECO:0000259" key="1">
    <source>
        <dbReference type="Pfam" id="PF17754"/>
    </source>
</evidence>
<evidence type="ECO:0000313" key="3">
    <source>
        <dbReference type="Proteomes" id="UP001500665"/>
    </source>
</evidence>
<name>A0ABN1RJ70_9ACTN</name>
<dbReference type="InterPro" id="IPR041347">
    <property type="entry name" value="MftR_C"/>
</dbReference>